<evidence type="ECO:0008006" key="3">
    <source>
        <dbReference type="Google" id="ProtNLM"/>
    </source>
</evidence>
<dbReference type="EMBL" id="JAPXFL010000007">
    <property type="protein sequence ID" value="KAK9503449.1"/>
    <property type="molecule type" value="Genomic_DNA"/>
</dbReference>
<accession>A0AAW1CXQ8</accession>
<organism evidence="1 2">
    <name type="scientific">Rhynocoris fuscipes</name>
    <dbReference type="NCBI Taxonomy" id="488301"/>
    <lineage>
        <taxon>Eukaryota</taxon>
        <taxon>Metazoa</taxon>
        <taxon>Ecdysozoa</taxon>
        <taxon>Arthropoda</taxon>
        <taxon>Hexapoda</taxon>
        <taxon>Insecta</taxon>
        <taxon>Pterygota</taxon>
        <taxon>Neoptera</taxon>
        <taxon>Paraneoptera</taxon>
        <taxon>Hemiptera</taxon>
        <taxon>Heteroptera</taxon>
        <taxon>Panheteroptera</taxon>
        <taxon>Cimicomorpha</taxon>
        <taxon>Reduviidae</taxon>
        <taxon>Harpactorinae</taxon>
        <taxon>Harpactorini</taxon>
        <taxon>Rhynocoris</taxon>
    </lineage>
</organism>
<protein>
    <recommendedName>
        <fullName evidence="3">4a-hydroxytetrahydrobiopterin dehydratase</fullName>
    </recommendedName>
</protein>
<dbReference type="AlphaFoldDB" id="A0AAW1CXQ8"/>
<evidence type="ECO:0000313" key="2">
    <source>
        <dbReference type="Proteomes" id="UP001461498"/>
    </source>
</evidence>
<evidence type="ECO:0000313" key="1">
    <source>
        <dbReference type="EMBL" id="KAK9503449.1"/>
    </source>
</evidence>
<dbReference type="Proteomes" id="UP001461498">
    <property type="component" value="Unassembled WGS sequence"/>
</dbReference>
<keyword evidence="2" id="KW-1185">Reference proteome</keyword>
<name>A0AAW1CXQ8_9HEMI</name>
<comment type="caution">
    <text evidence="1">The sequence shown here is derived from an EMBL/GenBank/DDBJ whole genome shotgun (WGS) entry which is preliminary data.</text>
</comment>
<proteinExistence type="predicted"/>
<sequence length="76" mass="9127">MTEKIHCIKTKPVIDEKFEDDMIKKAFTTNQEYGLWSFDKILKNKNWFRVTNKFPQSSSYMSRFNESWTLSHGSTR</sequence>
<gene>
    <name evidence="1" type="ORF">O3M35_010001</name>
</gene>
<reference evidence="1 2" key="1">
    <citation type="submission" date="2022-12" db="EMBL/GenBank/DDBJ databases">
        <title>Chromosome-level genome assembly of true bugs.</title>
        <authorList>
            <person name="Ma L."/>
            <person name="Li H."/>
        </authorList>
    </citation>
    <scope>NUCLEOTIDE SEQUENCE [LARGE SCALE GENOMIC DNA]</scope>
    <source>
        <strain evidence="1">Lab_2022b</strain>
    </source>
</reference>